<evidence type="ECO:0000256" key="8">
    <source>
        <dbReference type="SAM" id="SignalP"/>
    </source>
</evidence>
<keyword evidence="4" id="KW-0319">Glycerol metabolism</keyword>
<gene>
    <name evidence="10" type="ORF">H010_05855</name>
</gene>
<name>A0A9X4NNU0_9BURK</name>
<dbReference type="GO" id="GO:0008889">
    <property type="term" value="F:glycerophosphodiester phosphodiesterase activity"/>
    <property type="evidence" value="ECO:0007669"/>
    <property type="project" value="UniProtKB-EC"/>
</dbReference>
<evidence type="ECO:0000256" key="6">
    <source>
        <dbReference type="ARBA" id="ARBA00047512"/>
    </source>
</evidence>
<dbReference type="GO" id="GO:0006629">
    <property type="term" value="P:lipid metabolic process"/>
    <property type="evidence" value="ECO:0007669"/>
    <property type="project" value="InterPro"/>
</dbReference>
<dbReference type="SUPFAM" id="SSF51695">
    <property type="entry name" value="PLC-like phosphodiesterases"/>
    <property type="match status" value="1"/>
</dbReference>
<sequence>MSFLPRILGLAVLGLAAASALAQSPSATPSRPSHGSAERPSHVQLGPRPFFLVDEMADGPLKRELQQCARRGDFKPRGFSIGHRGAPMQFPEHTRESYVAAARMGAGILECDVTFTKDKELVCRHAQNDLHTTTNILVTPLAAKCTQPFVPAVLDAEGKVVTPAKAECRTSDITLAEFKTLRGKMDASNPAARTPEQYLGGTANWRTDLYSGPTSGTLLTHAESIELFKQLGVKMTPELKSTSVTMPFDGFTQQAYAQKMLDEYKRAGVAPSHVFAQSFNIDDLLYWVKHEPAFGRQAVYLDDADSPKDLPDLATLKGYKAQGIQIWAPPLFALLTAEGGKIVASQAAKDAKAAGLGLITWTLERSGVLADGNNGWYQQTFDSAVKNEGDMLTALHVLAQDVGVMGVFSDWPATTTFYANCMNLR</sequence>
<reference evidence="10" key="1">
    <citation type="submission" date="2013-01" db="EMBL/GenBank/DDBJ databases">
        <title>Genome draft of Hydrogenophaga taeniospiralis 2K1.</title>
        <authorList>
            <person name="Gomila M."/>
            <person name="Lalucat J."/>
        </authorList>
    </citation>
    <scope>NUCLEOTIDE SEQUENCE</scope>
    <source>
        <strain evidence="10">CCUG 15921</strain>
    </source>
</reference>
<evidence type="ECO:0000256" key="2">
    <source>
        <dbReference type="ARBA" id="ARBA00012247"/>
    </source>
</evidence>
<dbReference type="Proteomes" id="UP001152876">
    <property type="component" value="Unassembled WGS sequence"/>
</dbReference>
<dbReference type="AlphaFoldDB" id="A0A9X4NNU0"/>
<evidence type="ECO:0000256" key="5">
    <source>
        <dbReference type="ARBA" id="ARBA00022801"/>
    </source>
</evidence>
<feature type="domain" description="GP-PDE" evidence="9">
    <location>
        <begin position="78"/>
        <end position="396"/>
    </location>
</feature>
<dbReference type="EMBL" id="AOGK01000004">
    <property type="protein sequence ID" value="MDG5974768.1"/>
    <property type="molecule type" value="Genomic_DNA"/>
</dbReference>
<evidence type="ECO:0000256" key="4">
    <source>
        <dbReference type="ARBA" id="ARBA00022798"/>
    </source>
</evidence>
<keyword evidence="5" id="KW-0378">Hydrolase</keyword>
<dbReference type="EC" id="3.1.4.46" evidence="2"/>
<feature type="chain" id="PRO_5040793469" description="glycerophosphodiester phosphodiesterase" evidence="8">
    <location>
        <begin position="23"/>
        <end position="425"/>
    </location>
</feature>
<dbReference type="PANTHER" id="PTHR43620">
    <property type="entry name" value="GLYCEROPHOSPHORYL DIESTER PHOSPHODIESTERASE"/>
    <property type="match status" value="1"/>
</dbReference>
<dbReference type="InterPro" id="IPR017946">
    <property type="entry name" value="PLC-like_Pdiesterase_TIM-brl"/>
</dbReference>
<evidence type="ECO:0000313" key="11">
    <source>
        <dbReference type="Proteomes" id="UP001152876"/>
    </source>
</evidence>
<dbReference type="PROSITE" id="PS51704">
    <property type="entry name" value="GP_PDE"/>
    <property type="match status" value="1"/>
</dbReference>
<evidence type="ECO:0000256" key="7">
    <source>
        <dbReference type="SAM" id="MobiDB-lite"/>
    </source>
</evidence>
<organism evidence="10 11">
    <name type="scientific">Hydrogenophaga taeniospiralis CCUG 15921</name>
    <dbReference type="NCBI Taxonomy" id="1281780"/>
    <lineage>
        <taxon>Bacteria</taxon>
        <taxon>Pseudomonadati</taxon>
        <taxon>Pseudomonadota</taxon>
        <taxon>Betaproteobacteria</taxon>
        <taxon>Burkholderiales</taxon>
        <taxon>Comamonadaceae</taxon>
        <taxon>Hydrogenophaga</taxon>
    </lineage>
</organism>
<feature type="signal peptide" evidence="8">
    <location>
        <begin position="1"/>
        <end position="22"/>
    </location>
</feature>
<evidence type="ECO:0000313" key="10">
    <source>
        <dbReference type="EMBL" id="MDG5974768.1"/>
    </source>
</evidence>
<keyword evidence="11" id="KW-1185">Reference proteome</keyword>
<dbReference type="Pfam" id="PF03009">
    <property type="entry name" value="GDPD"/>
    <property type="match status" value="1"/>
</dbReference>
<evidence type="ECO:0000256" key="3">
    <source>
        <dbReference type="ARBA" id="ARBA00022729"/>
    </source>
</evidence>
<dbReference type="Gene3D" id="3.20.20.190">
    <property type="entry name" value="Phosphatidylinositol (PI) phosphodiesterase"/>
    <property type="match status" value="1"/>
</dbReference>
<comment type="similarity">
    <text evidence="1">Belongs to the glycerophosphoryl diester phosphodiesterase family.</text>
</comment>
<protein>
    <recommendedName>
        <fullName evidence="2">glycerophosphodiester phosphodiesterase</fullName>
        <ecNumber evidence="2">3.1.4.46</ecNumber>
    </recommendedName>
</protein>
<dbReference type="GO" id="GO:0006071">
    <property type="term" value="P:glycerol metabolic process"/>
    <property type="evidence" value="ECO:0007669"/>
    <property type="project" value="UniProtKB-KW"/>
</dbReference>
<keyword evidence="3 8" id="KW-0732">Signal</keyword>
<evidence type="ECO:0000256" key="1">
    <source>
        <dbReference type="ARBA" id="ARBA00007277"/>
    </source>
</evidence>
<evidence type="ECO:0000259" key="9">
    <source>
        <dbReference type="PROSITE" id="PS51704"/>
    </source>
</evidence>
<comment type="catalytic activity">
    <reaction evidence="6">
        <text>a sn-glycero-3-phosphodiester + H2O = an alcohol + sn-glycerol 3-phosphate + H(+)</text>
        <dbReference type="Rhea" id="RHEA:12969"/>
        <dbReference type="ChEBI" id="CHEBI:15377"/>
        <dbReference type="ChEBI" id="CHEBI:15378"/>
        <dbReference type="ChEBI" id="CHEBI:30879"/>
        <dbReference type="ChEBI" id="CHEBI:57597"/>
        <dbReference type="ChEBI" id="CHEBI:83408"/>
        <dbReference type="EC" id="3.1.4.46"/>
    </reaction>
</comment>
<comment type="caution">
    <text evidence="10">The sequence shown here is derived from an EMBL/GenBank/DDBJ whole genome shotgun (WGS) entry which is preliminary data.</text>
</comment>
<accession>A0A9X4NNU0</accession>
<dbReference type="OrthoDB" id="9795622at2"/>
<feature type="region of interest" description="Disordered" evidence="7">
    <location>
        <begin position="24"/>
        <end position="44"/>
    </location>
</feature>
<dbReference type="PANTHER" id="PTHR43620:SF7">
    <property type="entry name" value="GLYCEROPHOSPHODIESTER PHOSPHODIESTERASE GDPD5-RELATED"/>
    <property type="match status" value="1"/>
</dbReference>
<proteinExistence type="inferred from homology"/>
<dbReference type="InterPro" id="IPR030395">
    <property type="entry name" value="GP_PDE_dom"/>
</dbReference>
<dbReference type="RefSeq" id="WP_084236192.1">
    <property type="nucleotide sequence ID" value="NZ_AOGK01000004.1"/>
</dbReference>